<keyword evidence="3 5" id="KW-0238">DNA-binding</keyword>
<evidence type="ECO:0000256" key="5">
    <source>
        <dbReference type="PROSITE-ProRule" id="PRU01248"/>
    </source>
</evidence>
<dbReference type="PANTHER" id="PTHR30629:SF2">
    <property type="entry name" value="PROPHAGE INTEGRASE INTS-RELATED"/>
    <property type="match status" value="1"/>
</dbReference>
<feature type="domain" description="Core-binding (CB)" evidence="7">
    <location>
        <begin position="94"/>
        <end position="182"/>
    </location>
</feature>
<evidence type="ECO:0000259" key="6">
    <source>
        <dbReference type="PROSITE" id="PS51898"/>
    </source>
</evidence>
<dbReference type="RefSeq" id="WP_323581095.1">
    <property type="nucleotide sequence ID" value="NZ_JAYGOJ010000241.1"/>
</dbReference>
<dbReference type="PROSITE" id="PS51900">
    <property type="entry name" value="CB"/>
    <property type="match status" value="1"/>
</dbReference>
<evidence type="ECO:0000313" key="9">
    <source>
        <dbReference type="Proteomes" id="UP001304847"/>
    </source>
</evidence>
<dbReference type="InterPro" id="IPR022000">
    <property type="entry name" value="Min27-like_integrase_DNA_bind"/>
</dbReference>
<dbReference type="PROSITE" id="PS51898">
    <property type="entry name" value="TYR_RECOMBINASE"/>
    <property type="match status" value="1"/>
</dbReference>
<dbReference type="PANTHER" id="PTHR30629">
    <property type="entry name" value="PROPHAGE INTEGRASE"/>
    <property type="match status" value="1"/>
</dbReference>
<dbReference type="CDD" id="cd01189">
    <property type="entry name" value="INT_ICEBs1_C_like"/>
    <property type="match status" value="1"/>
</dbReference>
<comment type="similarity">
    <text evidence="1">Belongs to the 'phage' integrase family.</text>
</comment>
<dbReference type="Pfam" id="PF12167">
    <property type="entry name" value="Arm-DNA-bind_2"/>
    <property type="match status" value="1"/>
</dbReference>
<dbReference type="InterPro" id="IPR044068">
    <property type="entry name" value="CB"/>
</dbReference>
<dbReference type="InterPro" id="IPR053876">
    <property type="entry name" value="Phage_int_M"/>
</dbReference>
<dbReference type="InterPro" id="IPR050808">
    <property type="entry name" value="Phage_Integrase"/>
</dbReference>
<dbReference type="SUPFAM" id="SSF56349">
    <property type="entry name" value="DNA breaking-rejoining enzymes"/>
    <property type="match status" value="1"/>
</dbReference>
<protein>
    <submittedName>
        <fullName evidence="8">DUF3596 domain-containing protein</fullName>
    </submittedName>
</protein>
<reference evidence="8 9" key="1">
    <citation type="submission" date="2023-12" db="EMBL/GenBank/DDBJ databases">
        <title>Characterization of antibiotic resistance in Aeromonas spp. in hospital effluent.</title>
        <authorList>
            <person name="Negoseki B.R.S."/>
            <person name="Krul D."/>
            <person name="Siqueira A.C."/>
            <person name="Almeida M."/>
            <person name="Mesa D."/>
            <person name="Conte D."/>
            <person name="Dalla-Costa L.M."/>
        </authorList>
    </citation>
    <scope>NUCLEOTIDE SEQUENCE [LARGE SCALE GENOMIC DNA]</scope>
    <source>
        <strain evidence="8 9">36v</strain>
    </source>
</reference>
<keyword evidence="2" id="KW-0229">DNA integration</keyword>
<gene>
    <name evidence="8" type="ORF">VCX44_23235</name>
</gene>
<dbReference type="EMBL" id="JAYGOJ010000241">
    <property type="protein sequence ID" value="MEA9438628.1"/>
    <property type="molecule type" value="Genomic_DNA"/>
</dbReference>
<dbReference type="Gene3D" id="1.10.443.10">
    <property type="entry name" value="Intergrase catalytic core"/>
    <property type="match status" value="1"/>
</dbReference>
<evidence type="ECO:0000256" key="1">
    <source>
        <dbReference type="ARBA" id="ARBA00008857"/>
    </source>
</evidence>
<feature type="domain" description="Tyr recombinase" evidence="6">
    <location>
        <begin position="202"/>
        <end position="384"/>
    </location>
</feature>
<organism evidence="8 9">
    <name type="scientific">Aeromonas caviae</name>
    <name type="common">Aeromonas punctata</name>
    <dbReference type="NCBI Taxonomy" id="648"/>
    <lineage>
        <taxon>Bacteria</taxon>
        <taxon>Pseudomonadati</taxon>
        <taxon>Pseudomonadota</taxon>
        <taxon>Gammaproteobacteria</taxon>
        <taxon>Aeromonadales</taxon>
        <taxon>Aeromonadaceae</taxon>
        <taxon>Aeromonas</taxon>
    </lineage>
</organism>
<dbReference type="Pfam" id="PF00589">
    <property type="entry name" value="Phage_integrase"/>
    <property type="match status" value="1"/>
</dbReference>
<evidence type="ECO:0000259" key="7">
    <source>
        <dbReference type="PROSITE" id="PS51900"/>
    </source>
</evidence>
<dbReference type="InterPro" id="IPR011010">
    <property type="entry name" value="DNA_brk_join_enz"/>
</dbReference>
<evidence type="ECO:0000313" key="8">
    <source>
        <dbReference type="EMBL" id="MEA9438628.1"/>
    </source>
</evidence>
<keyword evidence="4" id="KW-0233">DNA recombination</keyword>
<dbReference type="Gene3D" id="1.10.150.130">
    <property type="match status" value="1"/>
</dbReference>
<proteinExistence type="inferred from homology"/>
<dbReference type="InterPro" id="IPR010998">
    <property type="entry name" value="Integrase_recombinase_N"/>
</dbReference>
<dbReference type="InterPro" id="IPR002104">
    <property type="entry name" value="Integrase_catalytic"/>
</dbReference>
<dbReference type="Pfam" id="PF22022">
    <property type="entry name" value="Phage_int_M"/>
    <property type="match status" value="1"/>
</dbReference>
<evidence type="ECO:0000256" key="2">
    <source>
        <dbReference type="ARBA" id="ARBA00022908"/>
    </source>
</evidence>
<name>A0ABU5WFC8_AERCA</name>
<comment type="caution">
    <text evidence="8">The sequence shown here is derived from an EMBL/GenBank/DDBJ whole genome shotgun (WGS) entry which is preliminary data.</text>
</comment>
<evidence type="ECO:0000256" key="4">
    <source>
        <dbReference type="ARBA" id="ARBA00023172"/>
    </source>
</evidence>
<dbReference type="InterPro" id="IPR013762">
    <property type="entry name" value="Integrase-like_cat_sf"/>
</dbReference>
<sequence>MGSIRSRDGKLFFDFHYQQVRCREQTMLKDTKLNRSRLEKVMEEIEGAIRLGRFIYRDYFPSSKRCAEFERLDQETKELITRSPITPQLIGNMPTFATFSQQWMAENEAFWKTSHSLNINSIFERYLLPNFGSQPIDTISRADILNFRGRLGKGYTASKRSITNDRINHIMTPLRCVFNEAALRCDFENPFQNIRPLKINRGSIEPFSLAEVRTFLAGVRADFQPYYTVRFFTGMRTAEIDGLLWRYVDFNKRQILIEQALVNGKVETPKTQSSYRAIQMSEPVYQALLKQREATRHYDYVFCNEAGNPLDHRNVTKRIWYPTLLVLGLTRRRPYQTRHTTATLWLASGESPEWIAQQLGHSTTKMLFEVYSRFIPNATRQDGSAFNSLIAST</sequence>
<evidence type="ECO:0000256" key="3">
    <source>
        <dbReference type="ARBA" id="ARBA00023125"/>
    </source>
</evidence>
<accession>A0ABU5WFC8</accession>
<dbReference type="Proteomes" id="UP001304847">
    <property type="component" value="Unassembled WGS sequence"/>
</dbReference>
<keyword evidence="9" id="KW-1185">Reference proteome</keyword>